<sequence length="349" mass="37108">MHKYAQAEALHVPPSSRPGSGRDGSAAARLLSLQCTAGNAAVTSLLRDGRTAPFPAERRGEAGKAAAERLPAGRDAAGEAAATAQRVPDEPQSDAAGGAPAPREPVHYRIEAKAWIPQARVVDPESVLGVTTILGSSPRALEQRMLDSLPPGAQPTGYLSHYRGDDHTGYAGSHRVVQVIEFDWDGERISNVTKIALPNFGASHRDVVIRYFDVRALDTRWIEDSESATATESVVHTPADSEVSLGIHSANPLTMAPSPDIDADLSVFLSSDPTFGTEEVTVRWSTDLMPSHGFRLVRDGVEVTTETTNDIAGMTPTGPAAAAEIFIRLNSKSNGGSRTFSFLDAHQVT</sequence>
<evidence type="ECO:0000313" key="3">
    <source>
        <dbReference type="Proteomes" id="UP001153328"/>
    </source>
</evidence>
<feature type="compositionally biased region" description="Low complexity" evidence="1">
    <location>
        <begin position="13"/>
        <end position="25"/>
    </location>
</feature>
<feature type="compositionally biased region" description="Low complexity" evidence="1">
    <location>
        <begin position="73"/>
        <end position="84"/>
    </location>
</feature>
<evidence type="ECO:0000313" key="2">
    <source>
        <dbReference type="EMBL" id="CAG7623793.1"/>
    </source>
</evidence>
<keyword evidence="3" id="KW-1185">Reference proteome</keyword>
<accession>A0A9W4E8Y2</accession>
<organism evidence="2 3">
    <name type="scientific">Actinacidiphila bryophytorum</name>
    <dbReference type="NCBI Taxonomy" id="1436133"/>
    <lineage>
        <taxon>Bacteria</taxon>
        <taxon>Bacillati</taxon>
        <taxon>Actinomycetota</taxon>
        <taxon>Actinomycetes</taxon>
        <taxon>Kitasatosporales</taxon>
        <taxon>Streptomycetaceae</taxon>
        <taxon>Actinacidiphila</taxon>
    </lineage>
</organism>
<comment type="caution">
    <text evidence="2">The sequence shown here is derived from an EMBL/GenBank/DDBJ whole genome shotgun (WGS) entry which is preliminary data.</text>
</comment>
<protein>
    <submittedName>
        <fullName evidence="2">Uncharacterized protein</fullName>
    </submittedName>
</protein>
<evidence type="ECO:0000256" key="1">
    <source>
        <dbReference type="SAM" id="MobiDB-lite"/>
    </source>
</evidence>
<dbReference type="RefSeq" id="WP_205048838.1">
    <property type="nucleotide sequence ID" value="NZ_CAJVAX010000009.1"/>
</dbReference>
<dbReference type="EMBL" id="CAJVAX010000009">
    <property type="protein sequence ID" value="CAG7623793.1"/>
    <property type="molecule type" value="Genomic_DNA"/>
</dbReference>
<dbReference type="AlphaFoldDB" id="A0A9W4E8Y2"/>
<gene>
    <name evidence="2" type="ORF">SBRY_170010</name>
</gene>
<name>A0A9W4E8Y2_9ACTN</name>
<feature type="region of interest" description="Disordered" evidence="1">
    <location>
        <begin position="73"/>
        <end position="103"/>
    </location>
</feature>
<feature type="region of interest" description="Disordered" evidence="1">
    <location>
        <begin position="1"/>
        <end position="25"/>
    </location>
</feature>
<dbReference type="Proteomes" id="UP001153328">
    <property type="component" value="Unassembled WGS sequence"/>
</dbReference>
<proteinExistence type="predicted"/>
<reference evidence="2" key="1">
    <citation type="submission" date="2021-06" db="EMBL/GenBank/DDBJ databases">
        <authorList>
            <person name="Arsene-Ploetze F."/>
        </authorList>
    </citation>
    <scope>NUCLEOTIDE SEQUENCE</scope>
    <source>
        <strain evidence="2">SBRY1</strain>
    </source>
</reference>